<sequence length="92" mass="10347">MPRRIQSRKLLITPLFYLFLAMRSVSTPKFAASHFPAIALIITQNSGHIPNPASHRRIIQELQITIFNMGALGRRGKSPSRQGLLRRVSARA</sequence>
<gene>
    <name evidence="2" type="ORF">CEXT_611791</name>
</gene>
<proteinExistence type="predicted"/>
<dbReference type="Proteomes" id="UP001054945">
    <property type="component" value="Unassembled WGS sequence"/>
</dbReference>
<evidence type="ECO:0000313" key="2">
    <source>
        <dbReference type="EMBL" id="GIY51476.1"/>
    </source>
</evidence>
<feature type="chain" id="PRO_5043921239" description="Secreted protein" evidence="1">
    <location>
        <begin position="27"/>
        <end position="92"/>
    </location>
</feature>
<comment type="caution">
    <text evidence="2">The sequence shown here is derived from an EMBL/GenBank/DDBJ whole genome shotgun (WGS) entry which is preliminary data.</text>
</comment>
<keyword evidence="1" id="KW-0732">Signal</keyword>
<accession>A0AAV4U131</accession>
<organism evidence="2 3">
    <name type="scientific">Caerostris extrusa</name>
    <name type="common">Bark spider</name>
    <name type="synonym">Caerostris bankana</name>
    <dbReference type="NCBI Taxonomy" id="172846"/>
    <lineage>
        <taxon>Eukaryota</taxon>
        <taxon>Metazoa</taxon>
        <taxon>Ecdysozoa</taxon>
        <taxon>Arthropoda</taxon>
        <taxon>Chelicerata</taxon>
        <taxon>Arachnida</taxon>
        <taxon>Araneae</taxon>
        <taxon>Araneomorphae</taxon>
        <taxon>Entelegynae</taxon>
        <taxon>Araneoidea</taxon>
        <taxon>Araneidae</taxon>
        <taxon>Caerostris</taxon>
    </lineage>
</organism>
<feature type="signal peptide" evidence="1">
    <location>
        <begin position="1"/>
        <end position="26"/>
    </location>
</feature>
<evidence type="ECO:0008006" key="4">
    <source>
        <dbReference type="Google" id="ProtNLM"/>
    </source>
</evidence>
<dbReference type="AlphaFoldDB" id="A0AAV4U131"/>
<keyword evidence="3" id="KW-1185">Reference proteome</keyword>
<evidence type="ECO:0000256" key="1">
    <source>
        <dbReference type="SAM" id="SignalP"/>
    </source>
</evidence>
<evidence type="ECO:0000313" key="3">
    <source>
        <dbReference type="Proteomes" id="UP001054945"/>
    </source>
</evidence>
<reference evidence="2 3" key="1">
    <citation type="submission" date="2021-06" db="EMBL/GenBank/DDBJ databases">
        <title>Caerostris extrusa draft genome.</title>
        <authorList>
            <person name="Kono N."/>
            <person name="Arakawa K."/>
        </authorList>
    </citation>
    <scope>NUCLEOTIDE SEQUENCE [LARGE SCALE GENOMIC DNA]</scope>
</reference>
<name>A0AAV4U131_CAEEX</name>
<protein>
    <recommendedName>
        <fullName evidence="4">Secreted protein</fullName>
    </recommendedName>
</protein>
<dbReference type="EMBL" id="BPLR01012115">
    <property type="protein sequence ID" value="GIY51476.1"/>
    <property type="molecule type" value="Genomic_DNA"/>
</dbReference>